<evidence type="ECO:0000256" key="5">
    <source>
        <dbReference type="SAM" id="Phobius"/>
    </source>
</evidence>
<reference evidence="7 8" key="1">
    <citation type="submission" date="2020-02" db="EMBL/GenBank/DDBJ databases">
        <title>Sequencing the genomes of 1000 actinobacteria strains.</title>
        <authorList>
            <person name="Klenk H.-P."/>
        </authorList>
    </citation>
    <scope>NUCLEOTIDE SEQUENCE [LARGE SCALE GENOMIC DNA]</scope>
    <source>
        <strain evidence="7 8">DSM 45201</strain>
    </source>
</reference>
<feature type="transmembrane region" description="Helical" evidence="5">
    <location>
        <begin position="203"/>
        <end position="223"/>
    </location>
</feature>
<feature type="transmembrane region" description="Helical" evidence="5">
    <location>
        <begin position="265"/>
        <end position="282"/>
    </location>
</feature>
<dbReference type="Proteomes" id="UP000552836">
    <property type="component" value="Unassembled WGS sequence"/>
</dbReference>
<organism evidence="7 8">
    <name type="scientific">Modestobacter marinus</name>
    <dbReference type="NCBI Taxonomy" id="477641"/>
    <lineage>
        <taxon>Bacteria</taxon>
        <taxon>Bacillati</taxon>
        <taxon>Actinomycetota</taxon>
        <taxon>Actinomycetes</taxon>
        <taxon>Geodermatophilales</taxon>
        <taxon>Geodermatophilaceae</taxon>
        <taxon>Modestobacter</taxon>
    </lineage>
</organism>
<feature type="domain" description="Major facilitator superfamily (MFS) profile" evidence="6">
    <location>
        <begin position="1"/>
        <end position="373"/>
    </location>
</feature>
<evidence type="ECO:0000313" key="8">
    <source>
        <dbReference type="Proteomes" id="UP000552836"/>
    </source>
</evidence>
<accession>A0A846LJ81</accession>
<feature type="transmembrane region" description="Helical" evidence="5">
    <location>
        <begin position="351"/>
        <end position="369"/>
    </location>
</feature>
<keyword evidence="3 5" id="KW-1133">Transmembrane helix</keyword>
<feature type="transmembrane region" description="Helical" evidence="5">
    <location>
        <begin position="27"/>
        <end position="48"/>
    </location>
</feature>
<dbReference type="PRINTS" id="PR01035">
    <property type="entry name" value="TCRTETA"/>
</dbReference>
<dbReference type="InterPro" id="IPR052528">
    <property type="entry name" value="Sugar_transport-like"/>
</dbReference>
<dbReference type="SUPFAM" id="SSF103473">
    <property type="entry name" value="MFS general substrate transporter"/>
    <property type="match status" value="1"/>
</dbReference>
<evidence type="ECO:0000256" key="4">
    <source>
        <dbReference type="ARBA" id="ARBA00023136"/>
    </source>
</evidence>
<dbReference type="InterPro" id="IPR011701">
    <property type="entry name" value="MFS"/>
</dbReference>
<feature type="transmembrane region" description="Helical" evidence="5">
    <location>
        <begin position="229"/>
        <end position="253"/>
    </location>
</feature>
<dbReference type="EMBL" id="JAAMPA010000001">
    <property type="protein sequence ID" value="NIH66634.1"/>
    <property type="molecule type" value="Genomic_DNA"/>
</dbReference>
<feature type="transmembrane region" description="Helical" evidence="5">
    <location>
        <begin position="154"/>
        <end position="174"/>
    </location>
</feature>
<keyword evidence="4 5" id="KW-0472">Membrane</keyword>
<feature type="transmembrane region" description="Helical" evidence="5">
    <location>
        <begin position="118"/>
        <end position="142"/>
    </location>
</feature>
<dbReference type="Pfam" id="PF07690">
    <property type="entry name" value="MFS_1"/>
    <property type="match status" value="1"/>
</dbReference>
<dbReference type="InterPro" id="IPR020846">
    <property type="entry name" value="MFS_dom"/>
</dbReference>
<comment type="caution">
    <text evidence="7">The sequence shown here is derived from an EMBL/GenBank/DDBJ whole genome shotgun (WGS) entry which is preliminary data.</text>
</comment>
<evidence type="ECO:0000256" key="1">
    <source>
        <dbReference type="ARBA" id="ARBA00004651"/>
    </source>
</evidence>
<name>A0A846LJ81_9ACTN</name>
<feature type="transmembrane region" description="Helical" evidence="5">
    <location>
        <begin position="83"/>
        <end position="106"/>
    </location>
</feature>
<dbReference type="PANTHER" id="PTHR23526">
    <property type="entry name" value="INTEGRAL MEMBRANE TRANSPORT PROTEIN-RELATED"/>
    <property type="match status" value="1"/>
</dbReference>
<feature type="transmembrane region" description="Helical" evidence="5">
    <location>
        <begin position="288"/>
        <end position="312"/>
    </location>
</feature>
<evidence type="ECO:0000259" key="6">
    <source>
        <dbReference type="PROSITE" id="PS50850"/>
    </source>
</evidence>
<dbReference type="PROSITE" id="PS50850">
    <property type="entry name" value="MFS"/>
    <property type="match status" value="1"/>
</dbReference>
<dbReference type="PANTHER" id="PTHR23526:SF4">
    <property type="entry name" value="INTEGRAL MEMBRANE TRANSPORT PROTEIN"/>
    <property type="match status" value="1"/>
</dbReference>
<feature type="transmembrane region" description="Helical" evidence="5">
    <location>
        <begin position="324"/>
        <end position="345"/>
    </location>
</feature>
<evidence type="ECO:0000313" key="7">
    <source>
        <dbReference type="EMBL" id="NIH66634.1"/>
    </source>
</evidence>
<dbReference type="InterPro" id="IPR036259">
    <property type="entry name" value="MFS_trans_sf"/>
</dbReference>
<gene>
    <name evidence="7" type="ORF">FB380_001080</name>
</gene>
<dbReference type="GO" id="GO:0005886">
    <property type="term" value="C:plasma membrane"/>
    <property type="evidence" value="ECO:0007669"/>
    <property type="project" value="UniProtKB-SubCell"/>
</dbReference>
<dbReference type="Gene3D" id="1.20.1250.20">
    <property type="entry name" value="MFS general substrate transporter like domains"/>
    <property type="match status" value="1"/>
</dbReference>
<dbReference type="InterPro" id="IPR001958">
    <property type="entry name" value="Tet-R_TetA/multi-R_MdtG-like"/>
</dbReference>
<dbReference type="GO" id="GO:0022857">
    <property type="term" value="F:transmembrane transporter activity"/>
    <property type="evidence" value="ECO:0007669"/>
    <property type="project" value="InterPro"/>
</dbReference>
<feature type="transmembrane region" description="Helical" evidence="5">
    <location>
        <begin position="60"/>
        <end position="77"/>
    </location>
</feature>
<dbReference type="AlphaFoldDB" id="A0A846LJ81"/>
<keyword evidence="2 5" id="KW-0812">Transmembrane</keyword>
<protein>
    <submittedName>
        <fullName evidence="7">MFS family permease</fullName>
    </submittedName>
</protein>
<sequence length="373" mass="37313">MMVLIQAAIAVARPVSAYRAIDLGAGATEIGLLTAAFALLPMVVALPLGRAADRWRPEPILVSGVALLVLGCVLLATSGTLPALALGNVVLGLGNLGCIVGGENVVARLPGDRLDSGFGLFTAVVSAGQLVGPALAGAVLATAPGELSTGTARALLLSAALCVLALPASWWLAAGRRFPAAAARPTGRTSAFRLLGRPPVRSGIFASLVLAAAVDLLTAYLPLLGENRGISPAVVGVLLSVRAGATVASRVLVQRMLVRVGRARLVVLSTVGSGIAVAFLPATDDVWVLGALLALIGFLLGVGQPLLMTLIIRAVPDDARGTALALRLVGNRVGLVGTPAAAGLLAGTAGVSAAFWLLGGLLAVAVVGARHSD</sequence>
<evidence type="ECO:0000256" key="3">
    <source>
        <dbReference type="ARBA" id="ARBA00022989"/>
    </source>
</evidence>
<evidence type="ECO:0000256" key="2">
    <source>
        <dbReference type="ARBA" id="ARBA00022692"/>
    </source>
</evidence>
<comment type="subcellular location">
    <subcellularLocation>
        <location evidence="1">Cell membrane</location>
        <topology evidence="1">Multi-pass membrane protein</topology>
    </subcellularLocation>
</comment>
<proteinExistence type="predicted"/>